<name>A0A645IY82_9ZZZZ</name>
<evidence type="ECO:0000313" key="1">
    <source>
        <dbReference type="EMBL" id="MPN56107.1"/>
    </source>
</evidence>
<dbReference type="EMBL" id="VSSQ01126090">
    <property type="protein sequence ID" value="MPN56107.1"/>
    <property type="molecule type" value="Genomic_DNA"/>
</dbReference>
<organism evidence="1">
    <name type="scientific">bioreactor metagenome</name>
    <dbReference type="NCBI Taxonomy" id="1076179"/>
    <lineage>
        <taxon>unclassified sequences</taxon>
        <taxon>metagenomes</taxon>
        <taxon>ecological metagenomes</taxon>
    </lineage>
</organism>
<protein>
    <submittedName>
        <fullName evidence="1">Uncharacterized protein</fullName>
    </submittedName>
</protein>
<accession>A0A645IY82</accession>
<comment type="caution">
    <text evidence="1">The sequence shown here is derived from an EMBL/GenBank/DDBJ whole genome shotgun (WGS) entry which is preliminary data.</text>
</comment>
<dbReference type="AlphaFoldDB" id="A0A645IY82"/>
<proteinExistence type="predicted"/>
<gene>
    <name evidence="1" type="ORF">SDC9_203793</name>
</gene>
<reference evidence="1" key="1">
    <citation type="submission" date="2019-08" db="EMBL/GenBank/DDBJ databases">
        <authorList>
            <person name="Kucharzyk K."/>
            <person name="Murdoch R.W."/>
            <person name="Higgins S."/>
            <person name="Loffler F."/>
        </authorList>
    </citation>
    <scope>NUCLEOTIDE SEQUENCE</scope>
</reference>
<sequence length="176" mass="20660">MNHELYFRFLGRNLQRGHFGDRGFPFFRNFRISFVPFFLGEERLIDHKRFTDDSINPCDVFFVNAVTLELPDRFKAKLLVFDEHEDPARLTVEPVEQLAPFELPLDLVGVHERRFVDDDQILVFENRPDFFNFLDDENRFGADLAAGDHHFRIADVNQSPVDERFGFGVRDPLLLG</sequence>